<dbReference type="AlphaFoldDB" id="A0A392PC29"/>
<organism evidence="2 3">
    <name type="scientific">Trifolium medium</name>
    <dbReference type="NCBI Taxonomy" id="97028"/>
    <lineage>
        <taxon>Eukaryota</taxon>
        <taxon>Viridiplantae</taxon>
        <taxon>Streptophyta</taxon>
        <taxon>Embryophyta</taxon>
        <taxon>Tracheophyta</taxon>
        <taxon>Spermatophyta</taxon>
        <taxon>Magnoliopsida</taxon>
        <taxon>eudicotyledons</taxon>
        <taxon>Gunneridae</taxon>
        <taxon>Pentapetalae</taxon>
        <taxon>rosids</taxon>
        <taxon>fabids</taxon>
        <taxon>Fabales</taxon>
        <taxon>Fabaceae</taxon>
        <taxon>Papilionoideae</taxon>
        <taxon>50 kb inversion clade</taxon>
        <taxon>NPAAA clade</taxon>
        <taxon>Hologalegina</taxon>
        <taxon>IRL clade</taxon>
        <taxon>Trifolieae</taxon>
        <taxon>Trifolium</taxon>
    </lineage>
</organism>
<keyword evidence="3" id="KW-1185">Reference proteome</keyword>
<comment type="caution">
    <text evidence="2">The sequence shown here is derived from an EMBL/GenBank/DDBJ whole genome shotgun (WGS) entry which is preliminary data.</text>
</comment>
<proteinExistence type="predicted"/>
<feature type="region of interest" description="Disordered" evidence="1">
    <location>
        <begin position="1"/>
        <end position="27"/>
    </location>
</feature>
<reference evidence="2 3" key="1">
    <citation type="journal article" date="2018" name="Front. Plant Sci.">
        <title>Red Clover (Trifolium pratense) and Zigzag Clover (T. medium) - A Picture of Genomic Similarities and Differences.</title>
        <authorList>
            <person name="Dluhosova J."/>
            <person name="Istvanek J."/>
            <person name="Nedelnik J."/>
            <person name="Repkova J."/>
        </authorList>
    </citation>
    <scope>NUCLEOTIDE SEQUENCE [LARGE SCALE GENOMIC DNA]</scope>
    <source>
        <strain evidence="3">cv. 10/8</strain>
        <tissue evidence="2">Leaf</tissue>
    </source>
</reference>
<evidence type="ECO:0000256" key="1">
    <source>
        <dbReference type="SAM" id="MobiDB-lite"/>
    </source>
</evidence>
<dbReference type="EMBL" id="LXQA010071215">
    <property type="protein sequence ID" value="MCI09049.1"/>
    <property type="molecule type" value="Genomic_DNA"/>
</dbReference>
<feature type="compositionally biased region" description="Acidic residues" evidence="1">
    <location>
        <begin position="13"/>
        <end position="25"/>
    </location>
</feature>
<dbReference type="Proteomes" id="UP000265520">
    <property type="component" value="Unassembled WGS sequence"/>
</dbReference>
<name>A0A392PC29_9FABA</name>
<accession>A0A392PC29</accession>
<evidence type="ECO:0000313" key="2">
    <source>
        <dbReference type="EMBL" id="MCI09049.1"/>
    </source>
</evidence>
<feature type="non-terminal residue" evidence="2">
    <location>
        <position position="1"/>
    </location>
</feature>
<sequence>EEEEDVAAANSDAGDEDEQVEDSDESPGYSLHLRVLLVCNIAFLDLSYVSYSVV</sequence>
<protein>
    <submittedName>
        <fullName evidence="2">Uncharacterized protein</fullName>
    </submittedName>
</protein>
<evidence type="ECO:0000313" key="3">
    <source>
        <dbReference type="Proteomes" id="UP000265520"/>
    </source>
</evidence>